<feature type="region of interest" description="Disordered" evidence="1">
    <location>
        <begin position="13"/>
        <end position="39"/>
    </location>
</feature>
<dbReference type="Proteomes" id="UP000000543">
    <property type="component" value="Chromosome"/>
</dbReference>
<proteinExistence type="predicted"/>
<organism evidence="2 3">
    <name type="scientific">Staphylococcus haemolyticus (strain JCSC1435)</name>
    <dbReference type="NCBI Taxonomy" id="279808"/>
    <lineage>
        <taxon>Bacteria</taxon>
        <taxon>Bacillati</taxon>
        <taxon>Bacillota</taxon>
        <taxon>Bacilli</taxon>
        <taxon>Bacillales</taxon>
        <taxon>Staphylococcaceae</taxon>
        <taxon>Staphylococcus</taxon>
    </lineage>
</organism>
<protein>
    <submittedName>
        <fullName evidence="2">Uncharacterized protein</fullName>
    </submittedName>
</protein>
<evidence type="ECO:0000313" key="2">
    <source>
        <dbReference type="EMBL" id="BAE03754.1"/>
    </source>
</evidence>
<dbReference type="RefSeq" id="WP_011274771.1">
    <property type="nucleotide sequence ID" value="NC_007168.1"/>
</dbReference>
<dbReference type="AlphaFoldDB" id="Q4L9C1"/>
<dbReference type="KEGG" id="sha:SH0445"/>
<sequence>MTKDRFSNQYWEKAWEADPNTQDKRMKRAGLGNPSAPGFEKWAENFNKNSFTEESQQRTKWIMNWIEQQTGRFSNLSVLDIGVASGVFSVPFAK</sequence>
<evidence type="ECO:0000313" key="3">
    <source>
        <dbReference type="Proteomes" id="UP000000543"/>
    </source>
</evidence>
<name>Q4L9C1_STAHJ</name>
<feature type="compositionally biased region" description="Basic and acidic residues" evidence="1">
    <location>
        <begin position="13"/>
        <end position="24"/>
    </location>
</feature>
<dbReference type="InterPro" id="IPR029063">
    <property type="entry name" value="SAM-dependent_MTases_sf"/>
</dbReference>
<dbReference type="eggNOG" id="COG2227">
    <property type="taxonomic scope" value="Bacteria"/>
</dbReference>
<accession>Q4L9C1</accession>
<evidence type="ECO:0000256" key="1">
    <source>
        <dbReference type="SAM" id="MobiDB-lite"/>
    </source>
</evidence>
<reference evidence="2 3" key="1">
    <citation type="journal article" date="2005" name="J. Bacteriol.">
        <title>Whole-genome sequencing of Staphylococcus haemolyticus uncovers the extreme plasticity of its genome and the evolution of human-colonizing staphylococcal species.</title>
        <authorList>
            <person name="Takeuchi F."/>
            <person name="Watanabe S."/>
            <person name="Baba T."/>
            <person name="Yuzawa H."/>
            <person name="Ito T."/>
            <person name="Morimoto Y."/>
            <person name="Kuroda M."/>
            <person name="Cui L."/>
            <person name="Takahashi M."/>
            <person name="Ankai A."/>
            <person name="Baba S."/>
            <person name="Fukui S."/>
            <person name="Lee J.C."/>
            <person name="Hiramatsu K."/>
        </authorList>
    </citation>
    <scope>NUCLEOTIDE SEQUENCE [LARGE SCALE GENOMIC DNA]</scope>
    <source>
        <strain evidence="2 3">JCSC1435</strain>
    </source>
</reference>
<gene>
    <name evidence="2" type="ordered locus">SH0445</name>
</gene>
<dbReference type="EMBL" id="AP006716">
    <property type="protein sequence ID" value="BAE03754.1"/>
    <property type="molecule type" value="Genomic_DNA"/>
</dbReference>
<dbReference type="HOGENOM" id="CLU_2384721_0_0_9"/>
<dbReference type="SUPFAM" id="SSF53335">
    <property type="entry name" value="S-adenosyl-L-methionine-dependent methyltransferases"/>
    <property type="match status" value="1"/>
</dbReference>